<keyword evidence="3" id="KW-1185">Reference proteome</keyword>
<dbReference type="EMBL" id="SOPW01000018">
    <property type="protein sequence ID" value="TFB14203.1"/>
    <property type="molecule type" value="Genomic_DNA"/>
</dbReference>
<name>A0A4Y8IHN6_9BACI</name>
<keyword evidence="1" id="KW-0812">Transmembrane</keyword>
<feature type="transmembrane region" description="Helical" evidence="1">
    <location>
        <begin position="73"/>
        <end position="104"/>
    </location>
</feature>
<protein>
    <recommendedName>
        <fullName evidence="4">Yip1 domain-containing protein</fullName>
    </recommendedName>
</protein>
<dbReference type="Proteomes" id="UP000297975">
    <property type="component" value="Unassembled WGS sequence"/>
</dbReference>
<evidence type="ECO:0000313" key="3">
    <source>
        <dbReference type="Proteomes" id="UP000297975"/>
    </source>
</evidence>
<accession>A0A4Y8IHN6</accession>
<dbReference type="RefSeq" id="WP_134341147.1">
    <property type="nucleotide sequence ID" value="NZ_SOPW01000018.1"/>
</dbReference>
<evidence type="ECO:0008006" key="4">
    <source>
        <dbReference type="Google" id="ProtNLM"/>
    </source>
</evidence>
<evidence type="ECO:0000256" key="1">
    <source>
        <dbReference type="SAM" id="Phobius"/>
    </source>
</evidence>
<feature type="transmembrane region" description="Helical" evidence="1">
    <location>
        <begin position="34"/>
        <end position="53"/>
    </location>
</feature>
<keyword evidence="1" id="KW-1133">Transmembrane helix</keyword>
<keyword evidence="1" id="KW-0472">Membrane</keyword>
<dbReference type="OrthoDB" id="2455856at2"/>
<evidence type="ECO:0000313" key="2">
    <source>
        <dbReference type="EMBL" id="TFB14203.1"/>
    </source>
</evidence>
<dbReference type="AlphaFoldDB" id="A0A4Y8IHN6"/>
<feature type="transmembrane region" description="Helical" evidence="1">
    <location>
        <begin position="161"/>
        <end position="183"/>
    </location>
</feature>
<comment type="caution">
    <text evidence="2">The sequence shown here is derived from an EMBL/GenBank/DDBJ whole genome shotgun (WGS) entry which is preliminary data.</text>
</comment>
<feature type="transmembrane region" description="Helical" evidence="1">
    <location>
        <begin position="116"/>
        <end position="141"/>
    </location>
</feature>
<gene>
    <name evidence="2" type="ORF">E3U55_14230</name>
</gene>
<organism evidence="2 3">
    <name type="scientific">Filobacillus milosensis</name>
    <dbReference type="NCBI Taxonomy" id="94137"/>
    <lineage>
        <taxon>Bacteria</taxon>
        <taxon>Bacillati</taxon>
        <taxon>Bacillota</taxon>
        <taxon>Bacilli</taxon>
        <taxon>Bacillales</taxon>
        <taxon>Bacillaceae</taxon>
        <taxon>Filobacillus</taxon>
    </lineage>
</organism>
<proteinExistence type="predicted"/>
<sequence length="227" mass="26846">MSKLNNYIYRLFTDLDGQLYRIEKAEYISTWKMNVSLFLATIAIYIWMAWLGMGSNPISSTLHATTPGVFNAFKLWFIAGRGLFAIIFAGIILFLVSYIFYLFTSIPYRKLVIMQQVVLVVLLFERLLWIPLFVFLGLNWYVSPFSLGVLASYVTDFELVIYFFGAISILQIWIMFFQVKYMYRLQTLALDKRNIWWIVIAWHIFTYILVATLSYYDEELLFGWFKS</sequence>
<feature type="transmembrane region" description="Helical" evidence="1">
    <location>
        <begin position="195"/>
        <end position="216"/>
    </location>
</feature>
<reference evidence="2 3" key="1">
    <citation type="submission" date="2019-03" db="EMBL/GenBank/DDBJ databases">
        <authorList>
            <person name="He R.-H."/>
        </authorList>
    </citation>
    <scope>NUCLEOTIDE SEQUENCE [LARGE SCALE GENOMIC DNA]</scope>
    <source>
        <strain evidence="3">SH 714</strain>
    </source>
</reference>